<evidence type="ECO:0000256" key="4">
    <source>
        <dbReference type="ARBA" id="ARBA00022737"/>
    </source>
</evidence>
<evidence type="ECO:0000256" key="7">
    <source>
        <dbReference type="ARBA" id="ARBA00023136"/>
    </source>
</evidence>
<evidence type="ECO:0000259" key="9">
    <source>
        <dbReference type="PROSITE" id="PS51371"/>
    </source>
</evidence>
<dbReference type="SMART" id="SM01091">
    <property type="entry name" value="CorC_HlyC"/>
    <property type="match status" value="1"/>
</dbReference>
<dbReference type="Pfam" id="PF03471">
    <property type="entry name" value="CorC_HlyC"/>
    <property type="match status" value="1"/>
</dbReference>
<organism evidence="11">
    <name type="scientific">bioreactor metagenome</name>
    <dbReference type="NCBI Taxonomy" id="1076179"/>
    <lineage>
        <taxon>unclassified sequences</taxon>
        <taxon>metagenomes</taxon>
        <taxon>ecological metagenomes</taxon>
    </lineage>
</organism>
<protein>
    <submittedName>
        <fullName evidence="11">Uncharacterized protein</fullName>
    </submittedName>
</protein>
<dbReference type="InterPro" id="IPR000644">
    <property type="entry name" value="CBS_dom"/>
</dbReference>
<feature type="domain" description="CBS" evidence="9">
    <location>
        <begin position="286"/>
        <end position="342"/>
    </location>
</feature>
<dbReference type="GO" id="GO:0050660">
    <property type="term" value="F:flavin adenine dinucleotide binding"/>
    <property type="evidence" value="ECO:0007669"/>
    <property type="project" value="InterPro"/>
</dbReference>
<dbReference type="GO" id="GO:0005886">
    <property type="term" value="C:plasma membrane"/>
    <property type="evidence" value="ECO:0007669"/>
    <property type="project" value="UniProtKB-SubCell"/>
</dbReference>
<sequence length="445" mass="49117">MDTPSASIEIAIILILIVANGVFALTEMAVVSSRKVRLEKMAEEGNAGSRLALELAEEPTPLLSTIQVGITLIGILTGTFGGATLSRILSEQLKNVPAVAAHSDAISLVVVVSAITYLTLIFGELVPKRIALNNPEPIAAVLAGPMSTFSKLSAPVVDFLSASTNFVMRFLGIKQSAESPVTEDEIRILIEQGTEAGSFEKVEQDMVDKVFRLSDLKAYSLMTPRTKMIWLDLEDSIEYNQRIIFESSHSRFPVATGSLDNFHGIIYSKDLLSDCLEGKPLDLENGLKSPLYIPKSMKAFKVLELFKQTGRHEAIVLDEFGGVVGFITLHDIMEEIIGDMPSVDDEEEEPQIIERQDGSWLVDGLITIEEFKEVFDIDDLPEEERDHFNTLGGFVVSYLGHIPSASENFVWDDLKFEVVDMDRVRVDKVLITRVSPPPEDDSDLD</sequence>
<dbReference type="Pfam" id="PF00571">
    <property type="entry name" value="CBS"/>
    <property type="match status" value="1"/>
</dbReference>
<keyword evidence="5 8" id="KW-1133">Transmembrane helix</keyword>
<dbReference type="CDD" id="cd04590">
    <property type="entry name" value="CBS_pair_CorC_HlyC_assoc"/>
    <property type="match status" value="1"/>
</dbReference>
<feature type="transmembrane region" description="Helical" evidence="8">
    <location>
        <begin position="62"/>
        <end position="85"/>
    </location>
</feature>
<name>A0A644TMA1_9ZZZZ</name>
<dbReference type="PROSITE" id="PS51846">
    <property type="entry name" value="CNNM"/>
    <property type="match status" value="1"/>
</dbReference>
<gene>
    <name evidence="11" type="ORF">SDC9_13809</name>
</gene>
<dbReference type="InterPro" id="IPR002550">
    <property type="entry name" value="CNNM"/>
</dbReference>
<dbReference type="AlphaFoldDB" id="A0A644TMA1"/>
<feature type="domain" description="CNNM transmembrane" evidence="10">
    <location>
        <begin position="2"/>
        <end position="203"/>
    </location>
</feature>
<dbReference type="PROSITE" id="PS51371">
    <property type="entry name" value="CBS"/>
    <property type="match status" value="2"/>
</dbReference>
<feature type="transmembrane region" description="Helical" evidence="8">
    <location>
        <begin position="6"/>
        <end position="31"/>
    </location>
</feature>
<dbReference type="InterPro" id="IPR051676">
    <property type="entry name" value="UPF0053_domain"/>
</dbReference>
<dbReference type="FunFam" id="3.30.465.10:FF:000023">
    <property type="entry name" value="Magnesium and cobalt transporter"/>
    <property type="match status" value="1"/>
</dbReference>
<keyword evidence="7 8" id="KW-0472">Membrane</keyword>
<evidence type="ECO:0000256" key="2">
    <source>
        <dbReference type="ARBA" id="ARBA00022475"/>
    </source>
</evidence>
<dbReference type="EMBL" id="VSSQ01000040">
    <property type="protein sequence ID" value="MPL68096.1"/>
    <property type="molecule type" value="Genomic_DNA"/>
</dbReference>
<evidence type="ECO:0000259" key="10">
    <source>
        <dbReference type="PROSITE" id="PS51846"/>
    </source>
</evidence>
<dbReference type="InterPro" id="IPR046342">
    <property type="entry name" value="CBS_dom_sf"/>
</dbReference>
<dbReference type="Gene3D" id="3.30.465.10">
    <property type="match status" value="1"/>
</dbReference>
<dbReference type="PANTHER" id="PTHR43099:SF2">
    <property type="entry name" value="UPF0053 PROTEIN YRKA"/>
    <property type="match status" value="1"/>
</dbReference>
<dbReference type="Gene3D" id="3.10.580.10">
    <property type="entry name" value="CBS-domain"/>
    <property type="match status" value="1"/>
</dbReference>
<evidence type="ECO:0000256" key="8">
    <source>
        <dbReference type="SAM" id="Phobius"/>
    </source>
</evidence>
<dbReference type="InterPro" id="IPR044751">
    <property type="entry name" value="Ion_transp-like_CBS"/>
</dbReference>
<dbReference type="InterPro" id="IPR016169">
    <property type="entry name" value="FAD-bd_PCMH_sub2"/>
</dbReference>
<feature type="transmembrane region" description="Helical" evidence="8">
    <location>
        <begin position="105"/>
        <end position="126"/>
    </location>
</feature>
<dbReference type="InterPro" id="IPR005170">
    <property type="entry name" value="Transptr-assoc_dom"/>
</dbReference>
<keyword evidence="3 8" id="KW-0812">Transmembrane</keyword>
<evidence type="ECO:0000256" key="5">
    <source>
        <dbReference type="ARBA" id="ARBA00022989"/>
    </source>
</evidence>
<reference evidence="11" key="1">
    <citation type="submission" date="2019-08" db="EMBL/GenBank/DDBJ databases">
        <authorList>
            <person name="Kucharzyk K."/>
            <person name="Murdoch R.W."/>
            <person name="Higgins S."/>
            <person name="Loffler F."/>
        </authorList>
    </citation>
    <scope>NUCLEOTIDE SEQUENCE</scope>
</reference>
<proteinExistence type="predicted"/>
<comment type="subcellular location">
    <subcellularLocation>
        <location evidence="1">Cell membrane</location>
        <topology evidence="1">Multi-pass membrane protein</topology>
    </subcellularLocation>
</comment>
<feature type="domain" description="CBS" evidence="9">
    <location>
        <begin position="222"/>
        <end position="281"/>
    </location>
</feature>
<dbReference type="Pfam" id="PF01595">
    <property type="entry name" value="CNNM"/>
    <property type="match status" value="1"/>
</dbReference>
<dbReference type="SUPFAM" id="SSF56176">
    <property type="entry name" value="FAD-binding/transporter-associated domain-like"/>
    <property type="match status" value="1"/>
</dbReference>
<keyword evidence="6" id="KW-0129">CBS domain</keyword>
<dbReference type="SUPFAM" id="SSF54631">
    <property type="entry name" value="CBS-domain pair"/>
    <property type="match status" value="1"/>
</dbReference>
<evidence type="ECO:0000256" key="3">
    <source>
        <dbReference type="ARBA" id="ARBA00022692"/>
    </source>
</evidence>
<evidence type="ECO:0000256" key="1">
    <source>
        <dbReference type="ARBA" id="ARBA00004651"/>
    </source>
</evidence>
<comment type="caution">
    <text evidence="11">The sequence shown here is derived from an EMBL/GenBank/DDBJ whole genome shotgun (WGS) entry which is preliminary data.</text>
</comment>
<accession>A0A644TMA1</accession>
<evidence type="ECO:0000256" key="6">
    <source>
        <dbReference type="ARBA" id="ARBA00023122"/>
    </source>
</evidence>
<keyword evidence="2" id="KW-1003">Cell membrane</keyword>
<evidence type="ECO:0000313" key="11">
    <source>
        <dbReference type="EMBL" id="MPL68096.1"/>
    </source>
</evidence>
<dbReference type="InterPro" id="IPR036318">
    <property type="entry name" value="FAD-bd_PCMH-like_sf"/>
</dbReference>
<dbReference type="PANTHER" id="PTHR43099">
    <property type="entry name" value="UPF0053 PROTEIN YRKA"/>
    <property type="match status" value="1"/>
</dbReference>
<keyword evidence="4" id="KW-0677">Repeat</keyword>